<dbReference type="AlphaFoldDB" id="A0A0D1D9D5"/>
<dbReference type="GO" id="GO:0015171">
    <property type="term" value="F:amino acid transmembrane transporter activity"/>
    <property type="evidence" value="ECO:0007669"/>
    <property type="project" value="TreeGrafter"/>
</dbReference>
<dbReference type="InterPro" id="IPR001123">
    <property type="entry name" value="LeuE-type"/>
</dbReference>
<dbReference type="PATRIC" id="fig|935700.4.peg.1800"/>
<organism evidence="7 8">
    <name type="scientific">Jannaschia aquimarina</name>
    <dbReference type="NCBI Taxonomy" id="935700"/>
    <lineage>
        <taxon>Bacteria</taxon>
        <taxon>Pseudomonadati</taxon>
        <taxon>Pseudomonadota</taxon>
        <taxon>Alphaproteobacteria</taxon>
        <taxon>Rhodobacterales</taxon>
        <taxon>Roseobacteraceae</taxon>
        <taxon>Jannaschia</taxon>
    </lineage>
</organism>
<dbReference type="STRING" id="935700.jaqu_17360"/>
<keyword evidence="8" id="KW-1185">Reference proteome</keyword>
<keyword evidence="3 6" id="KW-0812">Transmembrane</keyword>
<accession>A0A0D1D9D5</accession>
<dbReference type="PANTHER" id="PTHR30086:SF20">
    <property type="entry name" value="ARGININE EXPORTER PROTEIN ARGO-RELATED"/>
    <property type="match status" value="1"/>
</dbReference>
<keyword evidence="4 6" id="KW-1133">Transmembrane helix</keyword>
<feature type="transmembrane region" description="Helical" evidence="6">
    <location>
        <begin position="43"/>
        <end position="66"/>
    </location>
</feature>
<evidence type="ECO:0000256" key="4">
    <source>
        <dbReference type="ARBA" id="ARBA00022989"/>
    </source>
</evidence>
<keyword evidence="5 6" id="KW-0472">Membrane</keyword>
<evidence type="ECO:0000256" key="2">
    <source>
        <dbReference type="ARBA" id="ARBA00022475"/>
    </source>
</evidence>
<feature type="transmembrane region" description="Helical" evidence="6">
    <location>
        <begin position="6"/>
        <end position="31"/>
    </location>
</feature>
<sequence length="201" mass="20524">MIDGTLAILAAFAVVTFAPGPANLAVGLTALAHGWAHALPMALGLAVGLAAWGVVAAAGLGAVLVASETALFVLRVVGGLYLLWLAWQSARVALRSDTHEMPTAGGFVRGLLLNLSNPKAVLAWIAALSMGLTPEAGAGAVLSVTFLCALIGLANYLFWAAAFSRAGARSAYARFRRWIEGGAAFLLGAAGIGLMRQGLSR</sequence>
<dbReference type="Pfam" id="PF01810">
    <property type="entry name" value="LysE"/>
    <property type="match status" value="1"/>
</dbReference>
<comment type="subcellular location">
    <subcellularLocation>
        <location evidence="1">Cell membrane</location>
        <topology evidence="1">Multi-pass membrane protein</topology>
    </subcellularLocation>
</comment>
<dbReference type="OrthoDB" id="7659099at2"/>
<keyword evidence="2" id="KW-1003">Cell membrane</keyword>
<feature type="transmembrane region" description="Helical" evidence="6">
    <location>
        <begin position="138"/>
        <end position="158"/>
    </location>
</feature>
<evidence type="ECO:0000256" key="3">
    <source>
        <dbReference type="ARBA" id="ARBA00022692"/>
    </source>
</evidence>
<comment type="caution">
    <text evidence="7">The sequence shown here is derived from an EMBL/GenBank/DDBJ whole genome shotgun (WGS) entry which is preliminary data.</text>
</comment>
<protein>
    <submittedName>
        <fullName evidence="7">RhtC_2 protein</fullName>
    </submittedName>
</protein>
<dbReference type="RefSeq" id="WP_043918564.1">
    <property type="nucleotide sequence ID" value="NZ_FZPF01000005.1"/>
</dbReference>
<name>A0A0D1D9D5_9RHOB</name>
<gene>
    <name evidence="7" type="primary">rhtC_2</name>
    <name evidence="7" type="ORF">jaqu_17360</name>
</gene>
<reference evidence="7 8" key="1">
    <citation type="submission" date="2015-02" db="EMBL/GenBank/DDBJ databases">
        <title>Genome Sequence of Jannaschia aquimarina DSM28248, a member of the Roseobacter clade.</title>
        <authorList>
            <person name="Voget S."/>
            <person name="Daniel R."/>
        </authorList>
    </citation>
    <scope>NUCLEOTIDE SEQUENCE [LARGE SCALE GENOMIC DNA]</scope>
    <source>
        <strain evidence="7 8">GSW-M26</strain>
    </source>
</reference>
<dbReference type="PANTHER" id="PTHR30086">
    <property type="entry name" value="ARGININE EXPORTER PROTEIN ARGO"/>
    <property type="match status" value="1"/>
</dbReference>
<evidence type="ECO:0000256" key="1">
    <source>
        <dbReference type="ARBA" id="ARBA00004651"/>
    </source>
</evidence>
<dbReference type="Proteomes" id="UP000032232">
    <property type="component" value="Unassembled WGS sequence"/>
</dbReference>
<proteinExistence type="predicted"/>
<feature type="transmembrane region" description="Helical" evidence="6">
    <location>
        <begin position="178"/>
        <end position="195"/>
    </location>
</feature>
<feature type="transmembrane region" description="Helical" evidence="6">
    <location>
        <begin position="72"/>
        <end position="90"/>
    </location>
</feature>
<dbReference type="GO" id="GO:0005886">
    <property type="term" value="C:plasma membrane"/>
    <property type="evidence" value="ECO:0007669"/>
    <property type="project" value="UniProtKB-SubCell"/>
</dbReference>
<evidence type="ECO:0000313" key="7">
    <source>
        <dbReference type="EMBL" id="KIT16508.1"/>
    </source>
</evidence>
<evidence type="ECO:0000256" key="5">
    <source>
        <dbReference type="ARBA" id="ARBA00023136"/>
    </source>
</evidence>
<evidence type="ECO:0000313" key="8">
    <source>
        <dbReference type="Proteomes" id="UP000032232"/>
    </source>
</evidence>
<dbReference type="EMBL" id="JYFE01000032">
    <property type="protein sequence ID" value="KIT16508.1"/>
    <property type="molecule type" value="Genomic_DNA"/>
</dbReference>
<evidence type="ECO:0000256" key="6">
    <source>
        <dbReference type="SAM" id="Phobius"/>
    </source>
</evidence>